<dbReference type="InterPro" id="IPR006683">
    <property type="entry name" value="Thioestr_dom"/>
</dbReference>
<evidence type="ECO:0000313" key="3">
    <source>
        <dbReference type="EMBL" id="OSS43680.1"/>
    </source>
</evidence>
<sequence>MSADEGRVKAKAAVQAMFDRYRLLASSRPKDHIDFDHEVMSNLRLIDAGPEGSVEYTLYIAPGFSNLNNVMHGGAAGVIFDMSTTTALCPIARPGFWEFMGGVTRILNISYLKAVPIGATVRLISRVVSVGKQMAMVRGEMTSLDGKVTYCTVEHHKVNAPVQPEHLVARLPWDDEFEKQWGVIRGDVQSGVKSKI</sequence>
<reference evidence="3 4" key="1">
    <citation type="journal article" date="2017" name="Genome Announc.">
        <title>Genome sequence of the saprophytic ascomycete Epicoccum nigrum ICMP 19927 strain isolated from New Zealand.</title>
        <authorList>
            <person name="Fokin M."/>
            <person name="Fleetwood D."/>
            <person name="Weir B.S."/>
            <person name="Villas-Boas S.G."/>
        </authorList>
    </citation>
    <scope>NUCLEOTIDE SEQUENCE [LARGE SCALE GENOMIC DNA]</scope>
    <source>
        <strain evidence="3 4">ICMP 19927</strain>
    </source>
</reference>
<evidence type="ECO:0000259" key="2">
    <source>
        <dbReference type="Pfam" id="PF03061"/>
    </source>
</evidence>
<dbReference type="CDD" id="cd03443">
    <property type="entry name" value="PaaI_thioesterase"/>
    <property type="match status" value="1"/>
</dbReference>
<dbReference type="SUPFAM" id="SSF54637">
    <property type="entry name" value="Thioesterase/thiol ester dehydrase-isomerase"/>
    <property type="match status" value="1"/>
</dbReference>
<dbReference type="Gene3D" id="3.10.129.10">
    <property type="entry name" value="Hotdog Thioesterase"/>
    <property type="match status" value="1"/>
</dbReference>
<dbReference type="InterPro" id="IPR039298">
    <property type="entry name" value="ACOT13"/>
</dbReference>
<accession>A0A1Y2LIV8</accession>
<dbReference type="EMBL" id="KZ107862">
    <property type="protein sequence ID" value="OSS43680.1"/>
    <property type="molecule type" value="Genomic_DNA"/>
</dbReference>
<proteinExistence type="inferred from homology"/>
<protein>
    <recommendedName>
        <fullName evidence="2">Thioesterase domain-containing protein</fullName>
    </recommendedName>
</protein>
<organism evidence="3 4">
    <name type="scientific">Epicoccum nigrum</name>
    <name type="common">Soil fungus</name>
    <name type="synonym">Epicoccum purpurascens</name>
    <dbReference type="NCBI Taxonomy" id="105696"/>
    <lineage>
        <taxon>Eukaryota</taxon>
        <taxon>Fungi</taxon>
        <taxon>Dikarya</taxon>
        <taxon>Ascomycota</taxon>
        <taxon>Pezizomycotina</taxon>
        <taxon>Dothideomycetes</taxon>
        <taxon>Pleosporomycetidae</taxon>
        <taxon>Pleosporales</taxon>
        <taxon>Pleosporineae</taxon>
        <taxon>Didymellaceae</taxon>
        <taxon>Epicoccum</taxon>
    </lineage>
</organism>
<dbReference type="PANTHER" id="PTHR21660">
    <property type="entry name" value="THIOESTERASE SUPERFAMILY MEMBER-RELATED"/>
    <property type="match status" value="1"/>
</dbReference>
<feature type="domain" description="Thioesterase" evidence="2">
    <location>
        <begin position="69"/>
        <end position="148"/>
    </location>
</feature>
<dbReference type="InterPro" id="IPR029069">
    <property type="entry name" value="HotDog_dom_sf"/>
</dbReference>
<evidence type="ECO:0000256" key="1">
    <source>
        <dbReference type="ARBA" id="ARBA00008324"/>
    </source>
</evidence>
<dbReference type="PANTHER" id="PTHR21660:SF9">
    <property type="entry name" value="THIOESTERASE DOMAIN-CONTAINING PROTEIN"/>
    <property type="match status" value="1"/>
</dbReference>
<comment type="similarity">
    <text evidence="1">Belongs to the thioesterase PaaI family.</text>
</comment>
<dbReference type="InParanoid" id="A0A1Y2LIV8"/>
<evidence type="ECO:0000313" key="4">
    <source>
        <dbReference type="Proteomes" id="UP000193240"/>
    </source>
</evidence>
<dbReference type="STRING" id="105696.A0A1Y2LIV8"/>
<gene>
    <name evidence="3" type="ORF">B5807_11570</name>
</gene>
<dbReference type="Pfam" id="PF03061">
    <property type="entry name" value="4HBT"/>
    <property type="match status" value="1"/>
</dbReference>
<dbReference type="OMA" id="QMAMIRG"/>
<dbReference type="GO" id="GO:0047617">
    <property type="term" value="F:fatty acyl-CoA hydrolase activity"/>
    <property type="evidence" value="ECO:0007669"/>
    <property type="project" value="InterPro"/>
</dbReference>
<dbReference type="Proteomes" id="UP000193240">
    <property type="component" value="Unassembled WGS sequence"/>
</dbReference>
<keyword evidence="4" id="KW-1185">Reference proteome</keyword>
<name>A0A1Y2LIV8_EPING</name>
<dbReference type="AlphaFoldDB" id="A0A1Y2LIV8"/>